<dbReference type="PROSITE" id="PS50110">
    <property type="entry name" value="RESPONSE_REGULATORY"/>
    <property type="match status" value="1"/>
</dbReference>
<evidence type="ECO:0000256" key="2">
    <source>
        <dbReference type="PROSITE-ProRule" id="PRU00169"/>
    </source>
</evidence>
<keyword evidence="7" id="KW-1185">Reference proteome</keyword>
<dbReference type="InterPro" id="IPR016032">
    <property type="entry name" value="Sig_transdc_resp-reg_C-effctor"/>
</dbReference>
<name>A0ABQ6F0A3_9VIBR</name>
<dbReference type="Gene3D" id="1.10.10.10">
    <property type="entry name" value="Winged helix-like DNA-binding domain superfamily/Winged helix DNA-binding domain"/>
    <property type="match status" value="1"/>
</dbReference>
<dbReference type="RefSeq" id="WP_284192797.1">
    <property type="nucleotide sequence ID" value="NZ_BSPW01000061.1"/>
</dbReference>
<gene>
    <name evidence="6" type="primary">czcR</name>
    <name evidence="6" type="ORF">GCM10007938_27070</name>
</gene>
<dbReference type="PANTHER" id="PTHR48111">
    <property type="entry name" value="REGULATOR OF RPOS"/>
    <property type="match status" value="1"/>
</dbReference>
<protein>
    <submittedName>
        <fullName evidence="6">DNA-binding response regulator</fullName>
    </submittedName>
</protein>
<dbReference type="InterPro" id="IPR001867">
    <property type="entry name" value="OmpR/PhoB-type_DNA-bd"/>
</dbReference>
<dbReference type="SMART" id="SM00448">
    <property type="entry name" value="REC"/>
    <property type="match status" value="1"/>
</dbReference>
<dbReference type="EMBL" id="BSPW01000061">
    <property type="protein sequence ID" value="GLT18925.1"/>
    <property type="molecule type" value="Genomic_DNA"/>
</dbReference>
<dbReference type="Gene3D" id="3.40.50.2300">
    <property type="match status" value="1"/>
</dbReference>
<evidence type="ECO:0000259" key="4">
    <source>
        <dbReference type="PROSITE" id="PS50110"/>
    </source>
</evidence>
<dbReference type="InterPro" id="IPR001789">
    <property type="entry name" value="Sig_transdc_resp-reg_receiver"/>
</dbReference>
<dbReference type="InterPro" id="IPR039420">
    <property type="entry name" value="WalR-like"/>
</dbReference>
<evidence type="ECO:0000313" key="6">
    <source>
        <dbReference type="EMBL" id="GLT18925.1"/>
    </source>
</evidence>
<feature type="domain" description="OmpR/PhoB-type" evidence="5">
    <location>
        <begin position="126"/>
        <end position="224"/>
    </location>
</feature>
<dbReference type="Proteomes" id="UP001157138">
    <property type="component" value="Unassembled WGS sequence"/>
</dbReference>
<dbReference type="Gene3D" id="6.10.250.690">
    <property type="match status" value="1"/>
</dbReference>
<reference evidence="7" key="1">
    <citation type="journal article" date="2019" name="Int. J. Syst. Evol. Microbiol.">
        <title>The Global Catalogue of Microorganisms (GCM) 10K type strain sequencing project: providing services to taxonomists for standard genome sequencing and annotation.</title>
        <authorList>
            <consortium name="The Broad Institute Genomics Platform"/>
            <consortium name="The Broad Institute Genome Sequencing Center for Infectious Disease"/>
            <person name="Wu L."/>
            <person name="Ma J."/>
        </authorList>
    </citation>
    <scope>NUCLEOTIDE SEQUENCE [LARGE SCALE GENOMIC DNA]</scope>
    <source>
        <strain evidence="7">NBRC 108723</strain>
    </source>
</reference>
<dbReference type="Pfam" id="PF00072">
    <property type="entry name" value="Response_reg"/>
    <property type="match status" value="1"/>
</dbReference>
<sequence length="226" mass="25563">MKILLIEDDAHIARFLLSGFQQEGCTVTHTINGVDGLHEASTESYDVIILDLMLPLKTGFEVLEQYRGQGYTTPIIILSAKHSVEERVVGLRAGADDYLVKPFAFPELLARCQSLFRRGKQSSPQSYELKYYDLVLDLMKHSLVRAGKAIVLNQREFVLMKLLLENPEVVLSKTAILEQVWGHQFDPQTNVVDVLVCRLRSKVDKGFDKPLIHTLRGVGYVLKSQH</sequence>
<dbReference type="PANTHER" id="PTHR48111:SF76">
    <property type="entry name" value="TWO-COMPONENT RESPONSE REGULATOR"/>
    <property type="match status" value="1"/>
</dbReference>
<dbReference type="Pfam" id="PF00486">
    <property type="entry name" value="Trans_reg_C"/>
    <property type="match status" value="1"/>
</dbReference>
<dbReference type="CDD" id="cd17624">
    <property type="entry name" value="REC_OmpR_PmrA-like"/>
    <property type="match status" value="1"/>
</dbReference>
<feature type="modified residue" description="4-aspartylphosphate" evidence="2">
    <location>
        <position position="51"/>
    </location>
</feature>
<accession>A0ABQ6F0A3</accession>
<comment type="caution">
    <text evidence="6">The sequence shown here is derived from an EMBL/GenBank/DDBJ whole genome shotgun (WGS) entry which is preliminary data.</text>
</comment>
<feature type="domain" description="Response regulatory" evidence="4">
    <location>
        <begin position="2"/>
        <end position="116"/>
    </location>
</feature>
<proteinExistence type="predicted"/>
<dbReference type="SMART" id="SM00862">
    <property type="entry name" value="Trans_reg_C"/>
    <property type="match status" value="1"/>
</dbReference>
<evidence type="ECO:0000256" key="1">
    <source>
        <dbReference type="ARBA" id="ARBA00023125"/>
    </source>
</evidence>
<dbReference type="SUPFAM" id="SSF52172">
    <property type="entry name" value="CheY-like"/>
    <property type="match status" value="1"/>
</dbReference>
<dbReference type="GO" id="GO:0003677">
    <property type="term" value="F:DNA binding"/>
    <property type="evidence" value="ECO:0007669"/>
    <property type="project" value="UniProtKB-KW"/>
</dbReference>
<evidence type="ECO:0000313" key="7">
    <source>
        <dbReference type="Proteomes" id="UP001157138"/>
    </source>
</evidence>
<evidence type="ECO:0000259" key="5">
    <source>
        <dbReference type="PROSITE" id="PS51755"/>
    </source>
</evidence>
<dbReference type="InterPro" id="IPR011006">
    <property type="entry name" value="CheY-like_superfamily"/>
</dbReference>
<keyword evidence="2" id="KW-0597">Phosphoprotein</keyword>
<keyword evidence="1 3" id="KW-0238">DNA-binding</keyword>
<dbReference type="InterPro" id="IPR036388">
    <property type="entry name" value="WH-like_DNA-bd_sf"/>
</dbReference>
<dbReference type="PROSITE" id="PS51755">
    <property type="entry name" value="OMPR_PHOB"/>
    <property type="match status" value="1"/>
</dbReference>
<organism evidence="6 7">
    <name type="scientific">Vibrio zhanjiangensis</name>
    <dbReference type="NCBI Taxonomy" id="1046128"/>
    <lineage>
        <taxon>Bacteria</taxon>
        <taxon>Pseudomonadati</taxon>
        <taxon>Pseudomonadota</taxon>
        <taxon>Gammaproteobacteria</taxon>
        <taxon>Vibrionales</taxon>
        <taxon>Vibrionaceae</taxon>
        <taxon>Vibrio</taxon>
    </lineage>
</organism>
<evidence type="ECO:0000256" key="3">
    <source>
        <dbReference type="PROSITE-ProRule" id="PRU01091"/>
    </source>
</evidence>
<feature type="DNA-binding region" description="OmpR/PhoB-type" evidence="3">
    <location>
        <begin position="126"/>
        <end position="224"/>
    </location>
</feature>
<dbReference type="CDD" id="cd00383">
    <property type="entry name" value="trans_reg_C"/>
    <property type="match status" value="1"/>
</dbReference>
<dbReference type="SUPFAM" id="SSF46894">
    <property type="entry name" value="C-terminal effector domain of the bipartite response regulators"/>
    <property type="match status" value="1"/>
</dbReference>